<feature type="compositionally biased region" description="Acidic residues" evidence="9">
    <location>
        <begin position="413"/>
        <end position="427"/>
    </location>
</feature>
<dbReference type="AlphaFoldDB" id="A0A078A7A2"/>
<dbReference type="InterPro" id="IPR029044">
    <property type="entry name" value="Nucleotide-diphossugar_trans"/>
</dbReference>
<protein>
    <recommendedName>
        <fullName evidence="6">Translation initiation factor eIF2B subunit epsilon</fullName>
    </recommendedName>
    <alternativeName>
        <fullName evidence="7">eIF2B GDP-GTP exchange factor subunit epsilon</fullName>
    </alternativeName>
</protein>
<gene>
    <name evidence="11" type="primary">Contig17742.g18868</name>
    <name evidence="11" type="ORF">STYLEM_7101</name>
</gene>
<dbReference type="CDD" id="cd11558">
    <property type="entry name" value="W2_eIF2B_epsilon"/>
    <property type="match status" value="1"/>
</dbReference>
<dbReference type="SUPFAM" id="SSF51161">
    <property type="entry name" value="Trimeric LpxA-like enzymes"/>
    <property type="match status" value="1"/>
</dbReference>
<evidence type="ECO:0000256" key="3">
    <source>
        <dbReference type="ARBA" id="ARBA00022490"/>
    </source>
</evidence>
<dbReference type="GO" id="GO:0031369">
    <property type="term" value="F:translation initiation factor binding"/>
    <property type="evidence" value="ECO:0007669"/>
    <property type="project" value="InterPro"/>
</dbReference>
<keyword evidence="12" id="KW-1185">Reference proteome</keyword>
<evidence type="ECO:0000256" key="5">
    <source>
        <dbReference type="ARBA" id="ARBA00022917"/>
    </source>
</evidence>
<dbReference type="InterPro" id="IPR044123">
    <property type="entry name" value="W2_eIF2B_epsilon"/>
</dbReference>
<dbReference type="OrthoDB" id="424572at2759"/>
<comment type="subunit">
    <text evidence="8">Component of the translation initiation factor 2B (eIF2B) complex which is a heterodecamer of two sets of five different subunits: alpha, beta, gamma, delta and epsilon. Subunits alpha, beta and delta comprise a regulatory subcomplex and subunits epsilon and gamma comprise a catalytic subcomplex. Within the complex, the hexameric regulatory complex resides at the center, with the two heterodimeric catalytic subcomplexes bound on opposite sides.</text>
</comment>
<keyword evidence="4 11" id="KW-0396">Initiation factor</keyword>
<comment type="similarity">
    <text evidence="2">Belongs to the eIF-2B gamma/epsilon subunits family.</text>
</comment>
<evidence type="ECO:0000256" key="8">
    <source>
        <dbReference type="ARBA" id="ARBA00046432"/>
    </source>
</evidence>
<dbReference type="Gene3D" id="2.160.10.10">
    <property type="entry name" value="Hexapeptide repeat proteins"/>
    <property type="match status" value="1"/>
</dbReference>
<dbReference type="Proteomes" id="UP000039865">
    <property type="component" value="Unassembled WGS sequence"/>
</dbReference>
<feature type="region of interest" description="Disordered" evidence="9">
    <location>
        <begin position="410"/>
        <end position="430"/>
    </location>
</feature>
<evidence type="ECO:0000256" key="2">
    <source>
        <dbReference type="ARBA" id="ARBA00007878"/>
    </source>
</evidence>
<evidence type="ECO:0000256" key="6">
    <source>
        <dbReference type="ARBA" id="ARBA00044144"/>
    </source>
</evidence>
<dbReference type="InterPro" id="IPR056764">
    <property type="entry name" value="LbH_EIF2B3/5"/>
</dbReference>
<evidence type="ECO:0000256" key="4">
    <source>
        <dbReference type="ARBA" id="ARBA00022540"/>
    </source>
</evidence>
<comment type="subcellular location">
    <subcellularLocation>
        <location evidence="1">Cytoplasm</location>
        <location evidence="1">Cytosol</location>
    </subcellularLocation>
</comment>
<dbReference type="InParanoid" id="A0A078A7A2"/>
<dbReference type="Gene3D" id="1.25.40.180">
    <property type="match status" value="1"/>
</dbReference>
<dbReference type="GO" id="GO:0005851">
    <property type="term" value="C:eukaryotic translation initiation factor 2B complex"/>
    <property type="evidence" value="ECO:0007669"/>
    <property type="project" value="TreeGrafter"/>
</dbReference>
<dbReference type="InterPro" id="IPR011004">
    <property type="entry name" value="Trimer_LpxA-like_sf"/>
</dbReference>
<evidence type="ECO:0000259" key="10">
    <source>
        <dbReference type="PROSITE" id="PS51363"/>
    </source>
</evidence>
<dbReference type="SUPFAM" id="SSF53448">
    <property type="entry name" value="Nucleotide-diphospho-sugar transferases"/>
    <property type="match status" value="1"/>
</dbReference>
<reference evidence="11 12" key="1">
    <citation type="submission" date="2014-06" db="EMBL/GenBank/DDBJ databases">
        <authorList>
            <person name="Swart Estienne"/>
        </authorList>
    </citation>
    <scope>NUCLEOTIDE SEQUENCE [LARGE SCALE GENOMIC DNA]</scope>
    <source>
        <strain evidence="11 12">130c</strain>
    </source>
</reference>
<dbReference type="GO" id="GO:0005085">
    <property type="term" value="F:guanyl-nucleotide exchange factor activity"/>
    <property type="evidence" value="ECO:0007669"/>
    <property type="project" value="InterPro"/>
</dbReference>
<feature type="compositionally biased region" description="Acidic residues" evidence="9">
    <location>
        <begin position="612"/>
        <end position="636"/>
    </location>
</feature>
<name>A0A078A7A2_STYLE</name>
<dbReference type="GO" id="GO:0003743">
    <property type="term" value="F:translation initiation factor activity"/>
    <property type="evidence" value="ECO:0007669"/>
    <property type="project" value="UniProtKB-KW"/>
</dbReference>
<evidence type="ECO:0000256" key="1">
    <source>
        <dbReference type="ARBA" id="ARBA00004514"/>
    </source>
</evidence>
<dbReference type="Gene3D" id="3.90.550.10">
    <property type="entry name" value="Spore Coat Polysaccharide Biosynthesis Protein SpsA, Chain A"/>
    <property type="match status" value="1"/>
</dbReference>
<sequence length="636" mass="73752">MNQVTEIYIAVCIHRSQIDKFLKTQNYKGVKINVITLESSSNFGDALREINQLQTIKSDFILARGDIITNVNIQNAIKEHYKVKAEDKEKKLILTKIFVKIPFSNPIRSKQQECAMILDSQTKEILKYESFVHNKQLKINEEYISLKQAQRQFEIRFDLVDSEISICSRDVLNYFTDNFDYESLHDDFINQIQSSEIIEDRIMAQEVTGYYARILDPRTYGEVTQDILSRWIHPLVLDSKLLCPKNNYQFQFLNKYLETDVKIALSTTISNNTQIGKQSKLSEDSKIEKSTIGRKCIIGRNVTIKNSYIWNNVQIHDGCHIENAIICDNVVLNKNVKVGSGAILSYGVVVNEDQTIPPASMVSKYTYDSKTMTFVEIEESKSSIFADGDISYLPRECQLREDELIGAGKLYNNDEESDFEDQDEEDQEKSSSAFLIEVRKTIERTTPDQIGNAVTEVKSLKMSYNKDLSDCIEAIIPPLLDKINEQNAQKRAQLLQDTLKDWKELLLEFLRAEADEKTFVQHTLVRAIEIYCANNQLFNNSFHIILQIIFKLELLEALIIIKWSQQAQKSIQNRGDEDEIQDEIFDFIDASKREKFIKDMAKFIEYLQKSLEEEEEEEDEEEDEEEEGEEEDEEDQ</sequence>
<evidence type="ECO:0000313" key="11">
    <source>
        <dbReference type="EMBL" id="CDW78130.1"/>
    </source>
</evidence>
<dbReference type="InterPro" id="IPR051956">
    <property type="entry name" value="eIF2B_epsilon"/>
</dbReference>
<dbReference type="PANTHER" id="PTHR45887:SF1">
    <property type="entry name" value="TRANSLATION INITIATION FACTOR EIF-2B SUBUNIT EPSILON"/>
    <property type="match status" value="1"/>
</dbReference>
<proteinExistence type="inferred from homology"/>
<dbReference type="PANTHER" id="PTHR45887">
    <property type="entry name" value="TRANSLATION INITIATION FACTOR EIF-2B SUBUNIT EPSILON"/>
    <property type="match status" value="1"/>
</dbReference>
<dbReference type="Pfam" id="PF25084">
    <property type="entry name" value="LbH_EIF2B"/>
    <property type="match status" value="1"/>
</dbReference>
<dbReference type="PROSITE" id="PS51363">
    <property type="entry name" value="W2"/>
    <property type="match status" value="1"/>
</dbReference>
<feature type="domain" description="W2" evidence="10">
    <location>
        <begin position="424"/>
        <end position="617"/>
    </location>
</feature>
<evidence type="ECO:0000256" key="7">
    <source>
        <dbReference type="ARBA" id="ARBA00044345"/>
    </source>
</evidence>
<evidence type="ECO:0000313" key="12">
    <source>
        <dbReference type="Proteomes" id="UP000039865"/>
    </source>
</evidence>
<evidence type="ECO:0000256" key="9">
    <source>
        <dbReference type="SAM" id="MobiDB-lite"/>
    </source>
</evidence>
<keyword evidence="3" id="KW-0963">Cytoplasm</keyword>
<accession>A0A078A7A2</accession>
<dbReference type="InterPro" id="IPR016024">
    <property type="entry name" value="ARM-type_fold"/>
</dbReference>
<organism evidence="11 12">
    <name type="scientific">Stylonychia lemnae</name>
    <name type="common">Ciliate</name>
    <dbReference type="NCBI Taxonomy" id="5949"/>
    <lineage>
        <taxon>Eukaryota</taxon>
        <taxon>Sar</taxon>
        <taxon>Alveolata</taxon>
        <taxon>Ciliophora</taxon>
        <taxon>Intramacronucleata</taxon>
        <taxon>Spirotrichea</taxon>
        <taxon>Stichotrichia</taxon>
        <taxon>Sporadotrichida</taxon>
        <taxon>Oxytrichidae</taxon>
        <taxon>Stylonychinae</taxon>
        <taxon>Stylonychia</taxon>
    </lineage>
</organism>
<dbReference type="EMBL" id="CCKQ01006798">
    <property type="protein sequence ID" value="CDW78130.1"/>
    <property type="molecule type" value="Genomic_DNA"/>
</dbReference>
<dbReference type="InterPro" id="IPR003307">
    <property type="entry name" value="W2_domain"/>
</dbReference>
<keyword evidence="5" id="KW-0648">Protein biosynthesis</keyword>
<dbReference type="SUPFAM" id="SSF48371">
    <property type="entry name" value="ARM repeat"/>
    <property type="match status" value="1"/>
</dbReference>
<dbReference type="OMA" id="LAQSCKI"/>
<feature type="region of interest" description="Disordered" evidence="9">
    <location>
        <begin position="610"/>
        <end position="636"/>
    </location>
</feature>